<protein>
    <submittedName>
        <fullName evidence="2">Uncharacterized protein</fullName>
    </submittedName>
</protein>
<evidence type="ECO:0000256" key="1">
    <source>
        <dbReference type="SAM" id="Phobius"/>
    </source>
</evidence>
<evidence type="ECO:0000313" key="3">
    <source>
        <dbReference type="Proteomes" id="UP000789845"/>
    </source>
</evidence>
<sequence>MDRLKNILPNLDYLLVLSILCSALVLCFRAGYYYFYGIPTMFIELDFKSFGFVSVILILSIIITGNLPLLIALFGKNQFISTKIIATVIFLVIGVISYFFKEYLLVYLIGCLIILSLVSFIKFNLKQHSRKISILFFLFIYLIAVSTGLGWVTAKTEEYQYVIDEKGIFTFVILGNYKDNYIVAPIKLDKNNSYEYEEKYSLIKMSNDKKEDNLIIRKEKIKIRIK</sequence>
<feature type="transmembrane region" description="Helical" evidence="1">
    <location>
        <begin position="50"/>
        <end position="73"/>
    </location>
</feature>
<keyword evidence="1" id="KW-0472">Membrane</keyword>
<reference evidence="2" key="1">
    <citation type="submission" date="2021-10" db="EMBL/GenBank/DDBJ databases">
        <authorList>
            <person name="Criscuolo A."/>
        </authorList>
    </citation>
    <scope>NUCLEOTIDE SEQUENCE</scope>
    <source>
        <strain evidence="2">CIP111885</strain>
    </source>
</reference>
<feature type="transmembrane region" description="Helical" evidence="1">
    <location>
        <begin position="80"/>
        <end position="100"/>
    </location>
</feature>
<proteinExistence type="predicted"/>
<evidence type="ECO:0000313" key="2">
    <source>
        <dbReference type="EMBL" id="CAG9609137.1"/>
    </source>
</evidence>
<feature type="transmembrane region" description="Helical" evidence="1">
    <location>
        <begin position="106"/>
        <end position="125"/>
    </location>
</feature>
<gene>
    <name evidence="2" type="ORF">NEOCIP111885_02878</name>
</gene>
<organism evidence="2 3">
    <name type="scientific">Pseudoneobacillus rhizosphaerae</name>
    <dbReference type="NCBI Taxonomy" id="2880968"/>
    <lineage>
        <taxon>Bacteria</taxon>
        <taxon>Bacillati</taxon>
        <taxon>Bacillota</taxon>
        <taxon>Bacilli</taxon>
        <taxon>Bacillales</taxon>
        <taxon>Bacillaceae</taxon>
        <taxon>Pseudoneobacillus</taxon>
    </lineage>
</organism>
<feature type="transmembrane region" description="Helical" evidence="1">
    <location>
        <begin position="132"/>
        <end position="152"/>
    </location>
</feature>
<name>A0A9C7LB73_9BACI</name>
<accession>A0A9C7LB73</accession>
<feature type="transmembrane region" description="Helical" evidence="1">
    <location>
        <begin position="12"/>
        <end position="35"/>
    </location>
</feature>
<keyword evidence="1" id="KW-1133">Transmembrane helix</keyword>
<comment type="caution">
    <text evidence="2">The sequence shown here is derived from an EMBL/GenBank/DDBJ whole genome shotgun (WGS) entry which is preliminary data.</text>
</comment>
<dbReference type="Proteomes" id="UP000789845">
    <property type="component" value="Unassembled WGS sequence"/>
</dbReference>
<dbReference type="RefSeq" id="WP_230497372.1">
    <property type="nucleotide sequence ID" value="NZ_CAKJTG010000016.1"/>
</dbReference>
<keyword evidence="3" id="KW-1185">Reference proteome</keyword>
<keyword evidence="1" id="KW-0812">Transmembrane</keyword>
<dbReference type="AlphaFoldDB" id="A0A9C7LB73"/>
<dbReference type="EMBL" id="CAKJTG010000016">
    <property type="protein sequence ID" value="CAG9609137.1"/>
    <property type="molecule type" value="Genomic_DNA"/>
</dbReference>